<keyword evidence="3" id="KW-1185">Reference proteome</keyword>
<dbReference type="AlphaFoldDB" id="A0A6L9Y037"/>
<evidence type="ECO:0000313" key="2">
    <source>
        <dbReference type="EMBL" id="NEN06885.1"/>
    </source>
</evidence>
<reference evidence="2 3" key="1">
    <citation type="journal article" date="2014" name="J. Microbiol.">
        <title>Diaminobutyricibacter tongyongensis gen. nov., sp. nov. and Homoserinibacter gongjuensis gen. nov., sp. nov. belong to the family Microbacteriaceae.</title>
        <authorList>
            <person name="Kim S.J."/>
            <person name="Ahn J.H."/>
            <person name="Weon H.Y."/>
            <person name="Hamada M."/>
            <person name="Suzuki K."/>
            <person name="Kwon S.W."/>
        </authorList>
    </citation>
    <scope>NUCLEOTIDE SEQUENCE [LARGE SCALE GENOMIC DNA]</scope>
    <source>
        <strain evidence="2 3">NBRC 108724</strain>
    </source>
</reference>
<dbReference type="Pfam" id="PF08818">
    <property type="entry name" value="DUF1801"/>
    <property type="match status" value="1"/>
</dbReference>
<sequence length="148" mass="16953">MESAAVPQEVEAYFDALDSDRRAVVLPVFETVRAAMPDGYRLGMQWRMPGWVVPLERFPDTYNKQPLAYVSLAAQKNYNSLYLMAIYSDTEEDRRFRAAWADGGRKLDMGKSCLRFRTLSDVDLDVVAQTVAAFPVERFLAIYERIRG</sequence>
<dbReference type="Gene3D" id="3.90.1150.200">
    <property type="match status" value="1"/>
</dbReference>
<dbReference type="InterPro" id="IPR014922">
    <property type="entry name" value="YdhG-like"/>
</dbReference>
<proteinExistence type="predicted"/>
<name>A0A6L9Y037_9MICO</name>
<evidence type="ECO:0000313" key="3">
    <source>
        <dbReference type="Proteomes" id="UP000474967"/>
    </source>
</evidence>
<organism evidence="2 3">
    <name type="scientific">Leifsonia tongyongensis</name>
    <dbReference type="NCBI Taxonomy" id="1268043"/>
    <lineage>
        <taxon>Bacteria</taxon>
        <taxon>Bacillati</taxon>
        <taxon>Actinomycetota</taxon>
        <taxon>Actinomycetes</taxon>
        <taxon>Micrococcales</taxon>
        <taxon>Microbacteriaceae</taxon>
        <taxon>Leifsonia</taxon>
    </lineage>
</organism>
<dbReference type="EMBL" id="JAAGWY010000003">
    <property type="protein sequence ID" value="NEN06885.1"/>
    <property type="molecule type" value="Genomic_DNA"/>
</dbReference>
<feature type="domain" description="YdhG-like" evidence="1">
    <location>
        <begin position="21"/>
        <end position="132"/>
    </location>
</feature>
<gene>
    <name evidence="2" type="ORF">G3T36_13545</name>
</gene>
<comment type="caution">
    <text evidence="2">The sequence shown here is derived from an EMBL/GenBank/DDBJ whole genome shotgun (WGS) entry which is preliminary data.</text>
</comment>
<dbReference type="Proteomes" id="UP000474967">
    <property type="component" value="Unassembled WGS sequence"/>
</dbReference>
<evidence type="ECO:0000259" key="1">
    <source>
        <dbReference type="Pfam" id="PF08818"/>
    </source>
</evidence>
<accession>A0A6L9Y037</accession>
<dbReference type="RefSeq" id="WP_163290360.1">
    <property type="nucleotide sequence ID" value="NZ_JAAGWY010000003.1"/>
</dbReference>
<dbReference type="SUPFAM" id="SSF159888">
    <property type="entry name" value="YdhG-like"/>
    <property type="match status" value="1"/>
</dbReference>
<protein>
    <submittedName>
        <fullName evidence="2">DUF1801 domain-containing protein</fullName>
    </submittedName>
</protein>